<keyword evidence="7" id="KW-0689">Ribosomal protein</keyword>
<name>A0AAU9CCL8_9GAMM</name>
<protein>
    <recommendedName>
        <fullName evidence="6">Ribosomal protein L11 methyltransferase</fullName>
        <shortName evidence="6">L11 Mtase</shortName>
        <ecNumber evidence="6">2.1.1.-</ecNumber>
    </recommendedName>
</protein>
<reference evidence="8" key="1">
    <citation type="journal article" date="2024" name="Int. J. Syst. Evol. Microbiol.">
        <title>Methylomarinovum tepidoasis sp. nov., a moderately thermophilic methanotroph of the family Methylothermaceae isolated from a deep-sea hydrothermal field.</title>
        <authorList>
            <person name="Hirayama H."/>
            <person name="Takaki Y."/>
            <person name="Abe M."/>
            <person name="Miyazaki M."/>
            <person name="Uematsu K."/>
            <person name="Matsui Y."/>
            <person name="Takai K."/>
        </authorList>
    </citation>
    <scope>NUCLEOTIDE SEQUENCE [LARGE SCALE GENOMIC DNA]</scope>
    <source>
        <strain evidence="8">IN45</strain>
    </source>
</reference>
<dbReference type="GO" id="GO:0016279">
    <property type="term" value="F:protein-lysine N-methyltransferase activity"/>
    <property type="evidence" value="ECO:0007669"/>
    <property type="project" value="TreeGrafter"/>
</dbReference>
<dbReference type="PANTHER" id="PTHR43648:SF1">
    <property type="entry name" value="ELECTRON TRANSFER FLAVOPROTEIN BETA SUBUNIT LYSINE METHYLTRANSFERASE"/>
    <property type="match status" value="1"/>
</dbReference>
<dbReference type="PIRSF" id="PIRSF000401">
    <property type="entry name" value="RPL11_MTase"/>
    <property type="match status" value="1"/>
</dbReference>
<dbReference type="HAMAP" id="MF_00735">
    <property type="entry name" value="Methyltr_PrmA"/>
    <property type="match status" value="1"/>
</dbReference>
<comment type="function">
    <text evidence="6">Methylates ribosomal protein L11.</text>
</comment>
<feature type="binding site" evidence="6">
    <location>
        <position position="163"/>
    </location>
    <ligand>
        <name>S-adenosyl-L-methionine</name>
        <dbReference type="ChEBI" id="CHEBI:59789"/>
    </ligand>
</feature>
<keyword evidence="2 6" id="KW-0963">Cytoplasm</keyword>
<dbReference type="GO" id="GO:0005840">
    <property type="term" value="C:ribosome"/>
    <property type="evidence" value="ECO:0007669"/>
    <property type="project" value="UniProtKB-KW"/>
</dbReference>
<dbReference type="InterPro" id="IPR029063">
    <property type="entry name" value="SAM-dependent_MTases_sf"/>
</dbReference>
<organism evidence="7 8">
    <name type="scientific">Methylomarinovum tepidoasis</name>
    <dbReference type="NCBI Taxonomy" id="2840183"/>
    <lineage>
        <taxon>Bacteria</taxon>
        <taxon>Pseudomonadati</taxon>
        <taxon>Pseudomonadota</taxon>
        <taxon>Gammaproteobacteria</taxon>
        <taxon>Methylococcales</taxon>
        <taxon>Methylothermaceae</taxon>
        <taxon>Methylomarinovum</taxon>
    </lineage>
</organism>
<dbReference type="Proteomes" id="UP001321450">
    <property type="component" value="Chromosome"/>
</dbReference>
<feature type="binding site" evidence="6">
    <location>
        <position position="142"/>
    </location>
    <ligand>
        <name>S-adenosyl-L-methionine</name>
        <dbReference type="ChEBI" id="CHEBI:59789"/>
    </ligand>
</feature>
<dbReference type="KEGG" id="meiy:MIN45_P0365"/>
<sequence>MAWRQLSFTLPQALADEVSDRLDLLGAQAVTFSEGDDEELFEPLPGETPLWQQTRATALFDPDTDTHAIADRLQAEFPQLQDWLHETLADQPWERAWLEHFQPLNFGRLWVCPSGQTPSDPDAVCLTLDPGLAFGTGTHPTTALCLEWLAEAPLAGKTVIDYGCGSGILAIAALLLGAERAVACDIDPQALSATCDNALKNRVADRLHCCDPDRMLMEAADIVIANILAGPLVELAPRLTALTKSGGRLVLSGVLESQLPAVRQAYREHFDFDIPAVLEGWGRLHGLKY</sequence>
<comment type="similarity">
    <text evidence="1 6">Belongs to the methyltransferase superfamily. PrmA family.</text>
</comment>
<keyword evidence="4 6" id="KW-0808">Transferase</keyword>
<evidence type="ECO:0000256" key="3">
    <source>
        <dbReference type="ARBA" id="ARBA00022603"/>
    </source>
</evidence>
<feature type="binding site" evidence="6">
    <location>
        <position position="226"/>
    </location>
    <ligand>
        <name>S-adenosyl-L-methionine</name>
        <dbReference type="ChEBI" id="CHEBI:59789"/>
    </ligand>
</feature>
<accession>A0AAU9CCL8</accession>
<dbReference type="GO" id="GO:0005829">
    <property type="term" value="C:cytosol"/>
    <property type="evidence" value="ECO:0007669"/>
    <property type="project" value="TreeGrafter"/>
</dbReference>
<feature type="binding site" evidence="6">
    <location>
        <position position="185"/>
    </location>
    <ligand>
        <name>S-adenosyl-L-methionine</name>
        <dbReference type="ChEBI" id="CHEBI:59789"/>
    </ligand>
</feature>
<dbReference type="AlphaFoldDB" id="A0AAU9CCL8"/>
<dbReference type="CDD" id="cd02440">
    <property type="entry name" value="AdoMet_MTases"/>
    <property type="match status" value="1"/>
</dbReference>
<comment type="catalytic activity">
    <reaction evidence="6">
        <text>L-lysyl-[protein] + 3 S-adenosyl-L-methionine = N(6),N(6),N(6)-trimethyl-L-lysyl-[protein] + 3 S-adenosyl-L-homocysteine + 3 H(+)</text>
        <dbReference type="Rhea" id="RHEA:54192"/>
        <dbReference type="Rhea" id="RHEA-COMP:9752"/>
        <dbReference type="Rhea" id="RHEA-COMP:13826"/>
        <dbReference type="ChEBI" id="CHEBI:15378"/>
        <dbReference type="ChEBI" id="CHEBI:29969"/>
        <dbReference type="ChEBI" id="CHEBI:57856"/>
        <dbReference type="ChEBI" id="CHEBI:59789"/>
        <dbReference type="ChEBI" id="CHEBI:61961"/>
    </reaction>
</comment>
<keyword evidence="3 6" id="KW-0489">Methyltransferase</keyword>
<keyword evidence="8" id="KW-1185">Reference proteome</keyword>
<evidence type="ECO:0000256" key="2">
    <source>
        <dbReference type="ARBA" id="ARBA00022490"/>
    </source>
</evidence>
<evidence type="ECO:0000256" key="5">
    <source>
        <dbReference type="ARBA" id="ARBA00022691"/>
    </source>
</evidence>
<dbReference type="Gene3D" id="3.40.50.150">
    <property type="entry name" value="Vaccinia Virus protein VP39"/>
    <property type="match status" value="1"/>
</dbReference>
<dbReference type="GO" id="GO:0032259">
    <property type="term" value="P:methylation"/>
    <property type="evidence" value="ECO:0007669"/>
    <property type="project" value="UniProtKB-KW"/>
</dbReference>
<proteinExistence type="inferred from homology"/>
<dbReference type="EMBL" id="AP024718">
    <property type="protein sequence ID" value="BCX87998.1"/>
    <property type="molecule type" value="Genomic_DNA"/>
</dbReference>
<evidence type="ECO:0000256" key="4">
    <source>
        <dbReference type="ARBA" id="ARBA00022679"/>
    </source>
</evidence>
<dbReference type="Pfam" id="PF06325">
    <property type="entry name" value="PrmA"/>
    <property type="match status" value="1"/>
</dbReference>
<keyword evidence="5 6" id="KW-0949">S-adenosyl-L-methionine</keyword>
<dbReference type="SUPFAM" id="SSF53335">
    <property type="entry name" value="S-adenosyl-L-methionine-dependent methyltransferases"/>
    <property type="match status" value="1"/>
</dbReference>
<evidence type="ECO:0000313" key="7">
    <source>
        <dbReference type="EMBL" id="BCX87998.1"/>
    </source>
</evidence>
<dbReference type="RefSeq" id="WP_286293025.1">
    <property type="nucleotide sequence ID" value="NZ_AP024718.1"/>
</dbReference>
<dbReference type="InterPro" id="IPR050078">
    <property type="entry name" value="Ribosomal_L11_MeTrfase_PrmA"/>
</dbReference>
<comment type="subcellular location">
    <subcellularLocation>
        <location evidence="6">Cytoplasm</location>
    </subcellularLocation>
</comment>
<evidence type="ECO:0000256" key="6">
    <source>
        <dbReference type="HAMAP-Rule" id="MF_00735"/>
    </source>
</evidence>
<gene>
    <name evidence="6" type="primary">prmA</name>
    <name evidence="7" type="ORF">MIN45_P0365</name>
</gene>
<dbReference type="InterPro" id="IPR004498">
    <property type="entry name" value="Ribosomal_PrmA_MeTrfase"/>
</dbReference>
<evidence type="ECO:0000256" key="1">
    <source>
        <dbReference type="ARBA" id="ARBA00009741"/>
    </source>
</evidence>
<dbReference type="PANTHER" id="PTHR43648">
    <property type="entry name" value="ELECTRON TRANSFER FLAVOPROTEIN BETA SUBUNIT LYSINE METHYLTRANSFERASE"/>
    <property type="match status" value="1"/>
</dbReference>
<dbReference type="NCBIfam" id="TIGR00406">
    <property type="entry name" value="prmA"/>
    <property type="match status" value="1"/>
</dbReference>
<keyword evidence="7" id="KW-0687">Ribonucleoprotein</keyword>
<evidence type="ECO:0000313" key="8">
    <source>
        <dbReference type="Proteomes" id="UP001321450"/>
    </source>
</evidence>
<dbReference type="EC" id="2.1.1.-" evidence="6"/>